<dbReference type="GO" id="GO:0003676">
    <property type="term" value="F:nucleic acid binding"/>
    <property type="evidence" value="ECO:0007669"/>
    <property type="project" value="InterPro"/>
</dbReference>
<comment type="caution">
    <text evidence="5">The sequence shown here is derived from an EMBL/GenBank/DDBJ whole genome shotgun (WGS) entry which is preliminary data.</text>
</comment>
<gene>
    <name evidence="5" type="ORF">DP939_19285</name>
</gene>
<dbReference type="Pfam" id="PF00929">
    <property type="entry name" value="RNase_T"/>
    <property type="match status" value="1"/>
</dbReference>
<keyword evidence="1" id="KW-0540">Nuclease</keyword>
<keyword evidence="6" id="KW-1185">Reference proteome</keyword>
<dbReference type="InterPro" id="IPR013520">
    <property type="entry name" value="Ribonucl_H"/>
</dbReference>
<name>A0A366LXH3_9ACTN</name>
<protein>
    <submittedName>
        <fullName evidence="5">3'-5' exonuclease</fullName>
    </submittedName>
</protein>
<evidence type="ECO:0000313" key="6">
    <source>
        <dbReference type="Proteomes" id="UP000253303"/>
    </source>
</evidence>
<dbReference type="PANTHER" id="PTHR30231">
    <property type="entry name" value="DNA POLYMERASE III SUBUNIT EPSILON"/>
    <property type="match status" value="1"/>
</dbReference>
<dbReference type="Proteomes" id="UP000253303">
    <property type="component" value="Unassembled WGS sequence"/>
</dbReference>
<evidence type="ECO:0000256" key="3">
    <source>
        <dbReference type="ARBA" id="ARBA00022839"/>
    </source>
</evidence>
<feature type="domain" description="Exonuclease" evidence="4">
    <location>
        <begin position="8"/>
        <end position="173"/>
    </location>
</feature>
<dbReference type="PANTHER" id="PTHR30231:SF4">
    <property type="entry name" value="PROTEIN NEN2"/>
    <property type="match status" value="1"/>
</dbReference>
<dbReference type="GO" id="GO:0008408">
    <property type="term" value="F:3'-5' exonuclease activity"/>
    <property type="evidence" value="ECO:0007669"/>
    <property type="project" value="TreeGrafter"/>
</dbReference>
<reference evidence="5 6" key="1">
    <citation type="submission" date="2018-06" db="EMBL/GenBank/DDBJ databases">
        <title>Sphaerisporangium craniellae sp. nov., isolated from a marine sponge in the South China Sea.</title>
        <authorList>
            <person name="Li L."/>
        </authorList>
    </citation>
    <scope>NUCLEOTIDE SEQUENCE [LARGE SCALE GENOMIC DNA]</scope>
    <source>
        <strain evidence="5 6">LHW63015</strain>
    </source>
</reference>
<dbReference type="SUPFAM" id="SSF53098">
    <property type="entry name" value="Ribonuclease H-like"/>
    <property type="match status" value="1"/>
</dbReference>
<evidence type="ECO:0000313" key="5">
    <source>
        <dbReference type="EMBL" id="RBQ18631.1"/>
    </source>
</evidence>
<dbReference type="InterPro" id="IPR036397">
    <property type="entry name" value="RNaseH_sf"/>
</dbReference>
<dbReference type="EMBL" id="QMEY01000007">
    <property type="protein sequence ID" value="RBQ18631.1"/>
    <property type="molecule type" value="Genomic_DNA"/>
</dbReference>
<dbReference type="OrthoDB" id="9803913at2"/>
<accession>A0A366LXH3</accession>
<evidence type="ECO:0000259" key="4">
    <source>
        <dbReference type="SMART" id="SM00479"/>
    </source>
</evidence>
<dbReference type="InterPro" id="IPR012337">
    <property type="entry name" value="RNaseH-like_sf"/>
</dbReference>
<dbReference type="GO" id="GO:0005829">
    <property type="term" value="C:cytosol"/>
    <property type="evidence" value="ECO:0007669"/>
    <property type="project" value="TreeGrafter"/>
</dbReference>
<dbReference type="CDD" id="cd06127">
    <property type="entry name" value="DEDDh"/>
    <property type="match status" value="1"/>
</dbReference>
<keyword evidence="3 5" id="KW-0269">Exonuclease</keyword>
<keyword evidence="2" id="KW-0378">Hydrolase</keyword>
<sequence length="193" mass="20773">MTDWTSLSFVVVDVEGNGHQPPDLVELAAVPVIGGIIGEPMSWLVKPETSIKHFATRIHGLTNEDVADCPTFEDITGNVVAALDADILVAHNAHVDLGVLQRKLTGWEPPEVFDTLKLARRLVPGQDSYRLGNLTEVFGLAEGLPGDLTPHRATYDALVAARLFVLLATKAYSLEELRGESPGGGEDEPPALF</sequence>
<dbReference type="FunFam" id="3.30.420.10:FF:000045">
    <property type="entry name" value="3'-5' exonuclease DinG"/>
    <property type="match status" value="1"/>
</dbReference>
<evidence type="ECO:0000256" key="2">
    <source>
        <dbReference type="ARBA" id="ARBA00022801"/>
    </source>
</evidence>
<dbReference type="Gene3D" id="3.30.420.10">
    <property type="entry name" value="Ribonuclease H-like superfamily/Ribonuclease H"/>
    <property type="match status" value="1"/>
</dbReference>
<dbReference type="AlphaFoldDB" id="A0A366LXH3"/>
<evidence type="ECO:0000256" key="1">
    <source>
        <dbReference type="ARBA" id="ARBA00022722"/>
    </source>
</evidence>
<organism evidence="5 6">
    <name type="scientific">Spongiactinospora rosea</name>
    <dbReference type="NCBI Taxonomy" id="2248750"/>
    <lineage>
        <taxon>Bacteria</taxon>
        <taxon>Bacillati</taxon>
        <taxon>Actinomycetota</taxon>
        <taxon>Actinomycetes</taxon>
        <taxon>Streptosporangiales</taxon>
        <taxon>Streptosporangiaceae</taxon>
        <taxon>Spongiactinospora</taxon>
    </lineage>
</organism>
<proteinExistence type="predicted"/>
<dbReference type="SMART" id="SM00479">
    <property type="entry name" value="EXOIII"/>
    <property type="match status" value="1"/>
</dbReference>